<dbReference type="InterPro" id="IPR010625">
    <property type="entry name" value="CHCH"/>
</dbReference>
<dbReference type="Proteomes" id="UP000812440">
    <property type="component" value="Chromosome 7"/>
</dbReference>
<dbReference type="InterPro" id="IPR033620">
    <property type="entry name" value="Ribosomal_mS37_met"/>
</dbReference>
<dbReference type="PANTHER" id="PTHR31278">
    <property type="entry name" value="CHCHD1"/>
    <property type="match status" value="1"/>
</dbReference>
<keyword evidence="4" id="KW-1185">Reference proteome</keyword>
<dbReference type="GO" id="GO:0003723">
    <property type="term" value="F:RNA binding"/>
    <property type="evidence" value="ECO:0007669"/>
    <property type="project" value="TreeGrafter"/>
</dbReference>
<evidence type="ECO:0000256" key="1">
    <source>
        <dbReference type="ARBA" id="ARBA00023157"/>
    </source>
</evidence>
<accession>A0A8T2IU45</accession>
<protein>
    <recommendedName>
        <fullName evidence="2">CHCH domain-containing protein</fullName>
    </recommendedName>
</protein>
<dbReference type="OrthoDB" id="5825849at2759"/>
<gene>
    <name evidence="3" type="ORF">GDO86_013155</name>
</gene>
<evidence type="ECO:0000259" key="2">
    <source>
        <dbReference type="Pfam" id="PF06747"/>
    </source>
</evidence>
<evidence type="ECO:0000313" key="3">
    <source>
        <dbReference type="EMBL" id="KAG8435087.1"/>
    </source>
</evidence>
<name>A0A8T2IU45_9PIPI</name>
<organism evidence="3 4">
    <name type="scientific">Hymenochirus boettgeri</name>
    <name type="common">Congo dwarf clawed frog</name>
    <dbReference type="NCBI Taxonomy" id="247094"/>
    <lineage>
        <taxon>Eukaryota</taxon>
        <taxon>Metazoa</taxon>
        <taxon>Chordata</taxon>
        <taxon>Craniata</taxon>
        <taxon>Vertebrata</taxon>
        <taxon>Euteleostomi</taxon>
        <taxon>Amphibia</taxon>
        <taxon>Batrachia</taxon>
        <taxon>Anura</taxon>
        <taxon>Pipoidea</taxon>
        <taxon>Pipidae</taxon>
        <taxon>Pipinae</taxon>
        <taxon>Hymenochirus</taxon>
    </lineage>
</organism>
<sequence length="120" mass="13331">MAAQGMSLQEKVAKLLSRRNGKPVLKPNRTLALADSVANRKPRLGEASCVTEMSVMMACWKNNTFSDTSCSKEIQMFYNCIAKEQAAKKAGLNQEVQTGHLPPKQVNQLLSRFPNINHEI</sequence>
<dbReference type="GO" id="GO:0005654">
    <property type="term" value="C:nucleoplasm"/>
    <property type="evidence" value="ECO:0007669"/>
    <property type="project" value="TreeGrafter"/>
</dbReference>
<dbReference type="SUPFAM" id="SSF47072">
    <property type="entry name" value="Cysteine alpha-hairpin motif"/>
    <property type="match status" value="1"/>
</dbReference>
<dbReference type="AlphaFoldDB" id="A0A8T2IU45"/>
<proteinExistence type="predicted"/>
<dbReference type="Pfam" id="PF06747">
    <property type="entry name" value="CHCH"/>
    <property type="match status" value="1"/>
</dbReference>
<dbReference type="GO" id="GO:0005761">
    <property type="term" value="C:mitochondrial ribosome"/>
    <property type="evidence" value="ECO:0007669"/>
    <property type="project" value="InterPro"/>
</dbReference>
<dbReference type="InterPro" id="IPR009069">
    <property type="entry name" value="Cys_alpha_HP_mot_SF"/>
</dbReference>
<keyword evidence="1" id="KW-1015">Disulfide bond</keyword>
<dbReference type="EMBL" id="JAACNH010000008">
    <property type="protein sequence ID" value="KAG8435087.1"/>
    <property type="molecule type" value="Genomic_DNA"/>
</dbReference>
<dbReference type="GO" id="GO:0032543">
    <property type="term" value="P:mitochondrial translation"/>
    <property type="evidence" value="ECO:0007669"/>
    <property type="project" value="InterPro"/>
</dbReference>
<reference evidence="3" key="1">
    <citation type="thesis" date="2020" institute="ProQuest LLC" country="789 East Eisenhower Parkway, Ann Arbor, MI, USA">
        <title>Comparative Genomics and Chromosome Evolution.</title>
        <authorList>
            <person name="Mudd A.B."/>
        </authorList>
    </citation>
    <scope>NUCLEOTIDE SEQUENCE</scope>
    <source>
        <strain evidence="3">Female2</strain>
        <tissue evidence="3">Blood</tissue>
    </source>
</reference>
<feature type="domain" description="CHCH" evidence="2">
    <location>
        <begin position="49"/>
        <end position="82"/>
    </location>
</feature>
<evidence type="ECO:0000313" key="4">
    <source>
        <dbReference type="Proteomes" id="UP000812440"/>
    </source>
</evidence>
<dbReference type="PANTHER" id="PTHR31278:SF2">
    <property type="entry name" value="SMALL RIBOSOMAL SUBUNIT PROTEIN MS37"/>
    <property type="match status" value="1"/>
</dbReference>
<comment type="caution">
    <text evidence="3">The sequence shown here is derived from an EMBL/GenBank/DDBJ whole genome shotgun (WGS) entry which is preliminary data.</text>
</comment>